<proteinExistence type="inferred from homology"/>
<dbReference type="GO" id="GO:0005737">
    <property type="term" value="C:cytoplasm"/>
    <property type="evidence" value="ECO:0007669"/>
    <property type="project" value="TreeGrafter"/>
</dbReference>
<comment type="similarity">
    <text evidence="1">Belongs to the PIH1 family.</text>
</comment>
<evidence type="ECO:0000256" key="2">
    <source>
        <dbReference type="SAM" id="MobiDB-lite"/>
    </source>
</evidence>
<dbReference type="STRING" id="126957.T1IHK1"/>
<dbReference type="InterPro" id="IPR026697">
    <property type="entry name" value="DNAAF6"/>
</dbReference>
<dbReference type="GO" id="GO:0051087">
    <property type="term" value="F:protein-folding chaperone binding"/>
    <property type="evidence" value="ECO:0007669"/>
    <property type="project" value="InterPro"/>
</dbReference>
<dbReference type="Pfam" id="PF18201">
    <property type="entry name" value="PIH1_CS"/>
    <property type="match status" value="1"/>
</dbReference>
<protein>
    <recommendedName>
        <fullName evidence="3">PIH1D1/2/3 CS-like domain-containing protein</fullName>
    </recommendedName>
</protein>
<accession>T1IHK1</accession>
<feature type="region of interest" description="Disordered" evidence="2">
    <location>
        <begin position="12"/>
        <end position="87"/>
    </location>
</feature>
<feature type="compositionally biased region" description="Basic and acidic residues" evidence="2">
    <location>
        <begin position="23"/>
        <end position="39"/>
    </location>
</feature>
<dbReference type="InterPro" id="IPR041442">
    <property type="entry name" value="PIH1D1/2/3_CS-like"/>
</dbReference>
<dbReference type="HOGENOM" id="CLU_106090_0_0_1"/>
<evidence type="ECO:0000259" key="3">
    <source>
        <dbReference type="Pfam" id="PF18201"/>
    </source>
</evidence>
<dbReference type="AlphaFoldDB" id="T1IHK1"/>
<reference evidence="4" key="2">
    <citation type="submission" date="2015-02" db="UniProtKB">
        <authorList>
            <consortium name="EnsemblMetazoa"/>
        </authorList>
    </citation>
    <scope>IDENTIFICATION</scope>
</reference>
<feature type="domain" description="PIH1D1/2/3 CS-like" evidence="3">
    <location>
        <begin position="118"/>
        <end position="211"/>
    </location>
</feature>
<dbReference type="eggNOG" id="ENOG502RZWX">
    <property type="taxonomic scope" value="Eukaryota"/>
</dbReference>
<dbReference type="PANTHER" id="PTHR21083:SF0">
    <property type="entry name" value="DYNEIN AXONEMAL ASSEMBLY FACTOR 6"/>
    <property type="match status" value="1"/>
</dbReference>
<sequence>MDFGPCDILKLRDLLENSQPQSKDVDSDSEDDRKSKPYEKITTASSASLAKSKSKEQPPAADLNSKPAPYKKPPSAEKVPFDDEKDSYDPFDYDAIEKWQKKQEELELDKLKEDLRVQPDYEIIYKQQVSTEDVYLQLGNKTPCSSSCESIAIRIKLPKTNSRNIKLDVQKQSLDLETKDFLLQLPLPHPVHPQKGGAAWDEDNQTLIVTLFLDREYDFINF</sequence>
<dbReference type="SUPFAM" id="SSF49764">
    <property type="entry name" value="HSP20-like chaperones"/>
    <property type="match status" value="1"/>
</dbReference>
<evidence type="ECO:0000256" key="1">
    <source>
        <dbReference type="ARBA" id="ARBA00008511"/>
    </source>
</evidence>
<name>T1IHK1_STRMM</name>
<dbReference type="OMA" id="SIAIRIK"/>
<dbReference type="PANTHER" id="PTHR21083">
    <property type="entry name" value="TWISTER"/>
    <property type="match status" value="1"/>
</dbReference>
<dbReference type="EnsemblMetazoa" id="SMAR000316-RA">
    <property type="protein sequence ID" value="SMAR000316-PA"/>
    <property type="gene ID" value="SMAR000316"/>
</dbReference>
<dbReference type="InterPro" id="IPR008978">
    <property type="entry name" value="HSP20-like_chaperone"/>
</dbReference>
<evidence type="ECO:0000313" key="4">
    <source>
        <dbReference type="EnsemblMetazoa" id="SMAR000316-PA"/>
    </source>
</evidence>
<dbReference type="Proteomes" id="UP000014500">
    <property type="component" value="Unassembled WGS sequence"/>
</dbReference>
<organism evidence="4 5">
    <name type="scientific">Strigamia maritima</name>
    <name type="common">European centipede</name>
    <name type="synonym">Geophilus maritimus</name>
    <dbReference type="NCBI Taxonomy" id="126957"/>
    <lineage>
        <taxon>Eukaryota</taxon>
        <taxon>Metazoa</taxon>
        <taxon>Ecdysozoa</taxon>
        <taxon>Arthropoda</taxon>
        <taxon>Myriapoda</taxon>
        <taxon>Chilopoda</taxon>
        <taxon>Pleurostigmophora</taxon>
        <taxon>Geophilomorpha</taxon>
        <taxon>Linotaeniidae</taxon>
        <taxon>Strigamia</taxon>
    </lineage>
</organism>
<dbReference type="GO" id="GO:0070286">
    <property type="term" value="P:axonemal dynein complex assembly"/>
    <property type="evidence" value="ECO:0007669"/>
    <property type="project" value="InterPro"/>
</dbReference>
<keyword evidence="5" id="KW-1185">Reference proteome</keyword>
<dbReference type="EMBL" id="JH429910">
    <property type="status" value="NOT_ANNOTATED_CDS"/>
    <property type="molecule type" value="Genomic_DNA"/>
</dbReference>
<evidence type="ECO:0000313" key="5">
    <source>
        <dbReference type="Proteomes" id="UP000014500"/>
    </source>
</evidence>
<dbReference type="GO" id="GO:0045505">
    <property type="term" value="F:dynein intermediate chain binding"/>
    <property type="evidence" value="ECO:0007669"/>
    <property type="project" value="TreeGrafter"/>
</dbReference>
<reference evidence="5" key="1">
    <citation type="submission" date="2011-05" db="EMBL/GenBank/DDBJ databases">
        <authorList>
            <person name="Richards S.R."/>
            <person name="Qu J."/>
            <person name="Jiang H."/>
            <person name="Jhangiani S.N."/>
            <person name="Agravi P."/>
            <person name="Goodspeed R."/>
            <person name="Gross S."/>
            <person name="Mandapat C."/>
            <person name="Jackson L."/>
            <person name="Mathew T."/>
            <person name="Pu L."/>
            <person name="Thornton R."/>
            <person name="Saada N."/>
            <person name="Wilczek-Boney K.B."/>
            <person name="Lee S."/>
            <person name="Kovar C."/>
            <person name="Wu Y."/>
            <person name="Scherer S.E."/>
            <person name="Worley K.C."/>
            <person name="Muzny D.M."/>
            <person name="Gibbs R."/>
        </authorList>
    </citation>
    <scope>NUCLEOTIDE SEQUENCE</scope>
    <source>
        <strain evidence="5">Brora</strain>
    </source>
</reference>